<evidence type="ECO:0000256" key="1">
    <source>
        <dbReference type="SAM" id="Phobius"/>
    </source>
</evidence>
<dbReference type="InterPro" id="IPR045584">
    <property type="entry name" value="Pilin-like"/>
</dbReference>
<dbReference type="PROSITE" id="PS00409">
    <property type="entry name" value="PROKAR_NTER_METHYL"/>
    <property type="match status" value="1"/>
</dbReference>
<proteinExistence type="predicted"/>
<dbReference type="Gene3D" id="3.30.700.10">
    <property type="entry name" value="Glycoprotein, Type 4 Pilin"/>
    <property type="match status" value="1"/>
</dbReference>
<evidence type="ECO:0000313" key="3">
    <source>
        <dbReference type="Proteomes" id="UP000288212"/>
    </source>
</evidence>
<reference evidence="2 3" key="1">
    <citation type="journal article" date="2011" name="Front. Microbiol.">
        <title>Genomic signatures of strain selection and enhancement in Bacillus atrophaeus var. globigii, a historical biowarfare simulant.</title>
        <authorList>
            <person name="Gibbons H.S."/>
            <person name="Broomall S.M."/>
            <person name="McNew L.A."/>
            <person name="Daligault H."/>
            <person name="Chapman C."/>
            <person name="Bruce D."/>
            <person name="Karavis M."/>
            <person name="Krepps M."/>
            <person name="McGregor P.A."/>
            <person name="Hong C."/>
            <person name="Park K.H."/>
            <person name="Akmal A."/>
            <person name="Feldman A."/>
            <person name="Lin J.S."/>
            <person name="Chang W.E."/>
            <person name="Higgs B.W."/>
            <person name="Demirev P."/>
            <person name="Lindquist J."/>
            <person name="Liem A."/>
            <person name="Fochler E."/>
            <person name="Read T.D."/>
            <person name="Tapia R."/>
            <person name="Johnson S."/>
            <person name="Bishop-Lilly K.A."/>
            <person name="Detter C."/>
            <person name="Han C."/>
            <person name="Sozhamannan S."/>
            <person name="Rosenzweig C.N."/>
            <person name="Skowronski E.W."/>
        </authorList>
    </citation>
    <scope>NUCLEOTIDE SEQUENCE [LARGE SCALE GENOMIC DNA]</scope>
    <source>
        <strain evidence="2 3">AK5</strain>
    </source>
</reference>
<keyword evidence="1" id="KW-0472">Membrane</keyword>
<comment type="caution">
    <text evidence="2">The sequence shown here is derived from an EMBL/GenBank/DDBJ whole genome shotgun (WGS) entry which is preliminary data.</text>
</comment>
<keyword evidence="3" id="KW-1185">Reference proteome</keyword>
<dbReference type="EMBL" id="PIPI01000012">
    <property type="protein sequence ID" value="RUO18072.1"/>
    <property type="molecule type" value="Genomic_DNA"/>
</dbReference>
<dbReference type="AlphaFoldDB" id="A0A432VPJ9"/>
<dbReference type="OrthoDB" id="5902365at2"/>
<dbReference type="RefSeq" id="WP_126794567.1">
    <property type="nucleotide sequence ID" value="NZ_PIPI01000012.1"/>
</dbReference>
<evidence type="ECO:0000313" key="2">
    <source>
        <dbReference type="EMBL" id="RUO18072.1"/>
    </source>
</evidence>
<keyword evidence="1" id="KW-1133">Transmembrane helix</keyword>
<protein>
    <recommendedName>
        <fullName evidence="4">MSHA biogenesis protein MshA</fullName>
    </recommendedName>
</protein>
<dbReference type="NCBIfam" id="TIGR02532">
    <property type="entry name" value="IV_pilin_GFxxxE"/>
    <property type="match status" value="1"/>
</dbReference>
<name>A0A432VPJ9_9GAMM</name>
<dbReference type="SUPFAM" id="SSF54523">
    <property type="entry name" value="Pili subunits"/>
    <property type="match status" value="1"/>
</dbReference>
<keyword evidence="1" id="KW-0812">Transmembrane</keyword>
<organism evidence="2 3">
    <name type="scientific">Aliidiomarina haloalkalitolerans</name>
    <dbReference type="NCBI Taxonomy" id="859059"/>
    <lineage>
        <taxon>Bacteria</taxon>
        <taxon>Pseudomonadati</taxon>
        <taxon>Pseudomonadota</taxon>
        <taxon>Gammaproteobacteria</taxon>
        <taxon>Alteromonadales</taxon>
        <taxon>Idiomarinaceae</taxon>
        <taxon>Aliidiomarina</taxon>
    </lineage>
</organism>
<dbReference type="Pfam" id="PF07963">
    <property type="entry name" value="N_methyl"/>
    <property type="match status" value="1"/>
</dbReference>
<sequence>MTKQRGFTLIELIIVIIILGILAVTAAPRFFNFAGDAREASLRGLEGSLNSAAALVYGRSVIRGVDTEATGTLPASGNDPAIPLRFGYPDEDGIILALNLSNEWGSEAVGEDGNSVVYFFQRADINQASPTDGTADSNVDCSVRYQVSQAVGEPPVVEVNATGC</sequence>
<dbReference type="InterPro" id="IPR012902">
    <property type="entry name" value="N_methyl_site"/>
</dbReference>
<gene>
    <name evidence="2" type="ORF">CWE06_11905</name>
</gene>
<accession>A0A432VPJ9</accession>
<evidence type="ECO:0008006" key="4">
    <source>
        <dbReference type="Google" id="ProtNLM"/>
    </source>
</evidence>
<dbReference type="Proteomes" id="UP000288212">
    <property type="component" value="Unassembled WGS sequence"/>
</dbReference>
<feature type="transmembrane region" description="Helical" evidence="1">
    <location>
        <begin position="12"/>
        <end position="31"/>
    </location>
</feature>